<evidence type="ECO:0000256" key="3">
    <source>
        <dbReference type="ARBA" id="ARBA00023295"/>
    </source>
</evidence>
<dbReference type="AlphaFoldDB" id="A0A3S8ZWC1"/>
<comment type="similarity">
    <text evidence="1">Belongs to the glycosyl hydrolase 3 family.</text>
</comment>
<accession>A0A3S8ZWC1</accession>
<keyword evidence="2 5" id="KW-0378">Hydrolase</keyword>
<organism evidence="5 6">
    <name type="scientific">Iodobacter ciconiae</name>
    <dbReference type="NCBI Taxonomy" id="2496266"/>
    <lineage>
        <taxon>Bacteria</taxon>
        <taxon>Pseudomonadati</taxon>
        <taxon>Pseudomonadota</taxon>
        <taxon>Betaproteobacteria</taxon>
        <taxon>Neisseriales</taxon>
        <taxon>Chitinibacteraceae</taxon>
        <taxon>Iodobacter</taxon>
    </lineage>
</organism>
<dbReference type="SUPFAM" id="SSF51445">
    <property type="entry name" value="(Trans)glycosidases"/>
    <property type="match status" value="1"/>
</dbReference>
<name>A0A3S8ZWC1_9NEIS</name>
<dbReference type="GO" id="GO:0009254">
    <property type="term" value="P:peptidoglycan turnover"/>
    <property type="evidence" value="ECO:0007669"/>
    <property type="project" value="TreeGrafter"/>
</dbReference>
<feature type="domain" description="Glycoside hydrolase family 3 N-terminal" evidence="4">
    <location>
        <begin position="11"/>
        <end position="335"/>
    </location>
</feature>
<dbReference type="InterPro" id="IPR017853">
    <property type="entry name" value="GH"/>
</dbReference>
<sequence>MHATELLQSLTLSQKIAQLFMVGFDGLVPNLHIEEMLREHQIGGVILFRRNVETPSQLAALNLRLQQINAEQSQVPLLIGTDQEGGMVMRIERGVTPLPSAMAFKSAGSEAGCEALTKVANAELKSLGININFAPVLDINNNPQNPVIGVRAYGETVSEVCQYGLAALRGIQAAGMAATGKHFPGHGDTAVDSHHKMPVVAYDRARLDTVELAPFSAAFAAGLDALMTAHVAFPAIEPDSAKPATLSHATLTGLLRDELNYQGVVITDCLEMDAIGKSVGTVAGAVLAIKAGADIVLISHSPAKQAAALAAVLHAVKAGEIPAARIDESVLRILALKQRYRMSDWASLAPSLLDFEALQLSARVHQAAITGHALQLDKNKPVFLISAEVRTHTEIDEVALGKTPEARNSLALPLRELGYTVSEEWIALQPAAVELGGVLSQAAHAEQIVFVSYNAKLFKEQQALIAALPQERLWLIAGRLPYDLDLAPKAAGRLSCCSNRPAALHALAKKLATTAV</sequence>
<evidence type="ECO:0000313" key="6">
    <source>
        <dbReference type="Proteomes" id="UP000282438"/>
    </source>
</evidence>
<dbReference type="EMBL" id="CP034433">
    <property type="protein sequence ID" value="AZN37810.1"/>
    <property type="molecule type" value="Genomic_DNA"/>
</dbReference>
<dbReference type="InterPro" id="IPR036962">
    <property type="entry name" value="Glyco_hydro_3_N_sf"/>
</dbReference>
<dbReference type="NCBIfam" id="NF003740">
    <property type="entry name" value="PRK05337.1"/>
    <property type="match status" value="1"/>
</dbReference>
<proteinExistence type="inferred from homology"/>
<evidence type="ECO:0000256" key="1">
    <source>
        <dbReference type="ARBA" id="ARBA00005336"/>
    </source>
</evidence>
<evidence type="ECO:0000259" key="4">
    <source>
        <dbReference type="Pfam" id="PF00933"/>
    </source>
</evidence>
<dbReference type="GO" id="GO:0005975">
    <property type="term" value="P:carbohydrate metabolic process"/>
    <property type="evidence" value="ECO:0007669"/>
    <property type="project" value="InterPro"/>
</dbReference>
<dbReference type="Pfam" id="PF00933">
    <property type="entry name" value="Glyco_hydro_3"/>
    <property type="match status" value="1"/>
</dbReference>
<keyword evidence="6" id="KW-1185">Reference proteome</keyword>
<evidence type="ECO:0000256" key="2">
    <source>
        <dbReference type="ARBA" id="ARBA00022801"/>
    </source>
</evidence>
<keyword evidence="3 5" id="KW-0326">Glycosidase</keyword>
<dbReference type="EC" id="3.2.1.52" evidence="5"/>
<reference evidence="5 6" key="1">
    <citation type="submission" date="2018-12" db="EMBL/GenBank/DDBJ databases">
        <title>Complete genome sequence of Iodobacter sp. H11R3.</title>
        <authorList>
            <person name="Bae J.-W."/>
        </authorList>
    </citation>
    <scope>NUCLEOTIDE SEQUENCE [LARGE SCALE GENOMIC DNA]</scope>
    <source>
        <strain evidence="5 6">H11R3</strain>
    </source>
</reference>
<dbReference type="PANTHER" id="PTHR30480:SF16">
    <property type="entry name" value="GLYCOSIDE HYDROLASE FAMILY 3 DOMAIN PROTEIN"/>
    <property type="match status" value="1"/>
</dbReference>
<dbReference type="GO" id="GO:0004563">
    <property type="term" value="F:beta-N-acetylhexosaminidase activity"/>
    <property type="evidence" value="ECO:0007669"/>
    <property type="project" value="UniProtKB-EC"/>
</dbReference>
<dbReference type="InterPro" id="IPR001764">
    <property type="entry name" value="Glyco_hydro_3_N"/>
</dbReference>
<dbReference type="KEGG" id="iod:EJO50_15860"/>
<dbReference type="Proteomes" id="UP000282438">
    <property type="component" value="Chromosome"/>
</dbReference>
<dbReference type="OrthoDB" id="9786661at2"/>
<dbReference type="Gene3D" id="3.20.20.300">
    <property type="entry name" value="Glycoside hydrolase, family 3, N-terminal domain"/>
    <property type="match status" value="1"/>
</dbReference>
<dbReference type="PANTHER" id="PTHR30480">
    <property type="entry name" value="BETA-HEXOSAMINIDASE-RELATED"/>
    <property type="match status" value="1"/>
</dbReference>
<evidence type="ECO:0000313" key="5">
    <source>
        <dbReference type="EMBL" id="AZN37810.1"/>
    </source>
</evidence>
<dbReference type="RefSeq" id="WP_125975783.1">
    <property type="nucleotide sequence ID" value="NZ_CP034433.1"/>
</dbReference>
<dbReference type="InterPro" id="IPR050226">
    <property type="entry name" value="NagZ_Beta-hexosaminidase"/>
</dbReference>
<protein>
    <submittedName>
        <fullName evidence="5">Beta-N-acetylhexosaminidase</fullName>
        <ecNumber evidence="5">3.2.1.52</ecNumber>
    </submittedName>
</protein>
<gene>
    <name evidence="5" type="ORF">EJO50_15860</name>
</gene>